<evidence type="ECO:0000313" key="2">
    <source>
        <dbReference type="Proteomes" id="UP000502699"/>
    </source>
</evidence>
<dbReference type="Pfam" id="PF09709">
    <property type="entry name" value="Cas_Csd1"/>
    <property type="match status" value="2"/>
</dbReference>
<keyword evidence="2" id="KW-1185">Reference proteome</keyword>
<accession>A0A6G7VD88</accession>
<protein>
    <recommendedName>
        <fullName evidence="3">CRISPR-associated protein</fullName>
    </recommendedName>
</protein>
<evidence type="ECO:0008006" key="3">
    <source>
        <dbReference type="Google" id="ProtNLM"/>
    </source>
</evidence>
<dbReference type="AlphaFoldDB" id="A0A6G7VD88"/>
<sequence>MAESVRQGKAIDLAALRKGLDESTRFYVLGLAPNASRLAVRFFLTEPFGVFAERIMQHYDDLQIEKEYANQPAYISPYRILAECVSPKVTQRDDDVKKSWSLLGGAFMRSILKGGPTPKGCMSPYLTASAATRTKPARRAKRAASKSTTFAPRTSRRISSLSTAVDAIIPIRRPCKCHSMNPIPIPPMCWDACSLCWKTCKSKRPSPSNSIPPSKTAKDRYFTSASANPASVFPTLLRLAHHHIEKSQYGHVSDRRIKDLLNMLDAKPFPTRLTLEEQGVFVLGYYHQRAAFYAKKDNGEETNQSE</sequence>
<organism evidence="1 2">
    <name type="scientific">Caldichromatium japonicum</name>
    <dbReference type="NCBI Taxonomy" id="2699430"/>
    <lineage>
        <taxon>Bacteria</taxon>
        <taxon>Pseudomonadati</taxon>
        <taxon>Pseudomonadota</taxon>
        <taxon>Gammaproteobacteria</taxon>
        <taxon>Chromatiales</taxon>
        <taxon>Chromatiaceae</taxon>
        <taxon>Caldichromatium</taxon>
    </lineage>
</organism>
<dbReference type="InterPro" id="IPR010144">
    <property type="entry name" value="CRISPR-assoc_prot_Csd1-typ"/>
</dbReference>
<evidence type="ECO:0000313" key="1">
    <source>
        <dbReference type="EMBL" id="QIK37934.1"/>
    </source>
</evidence>
<name>A0A6G7VD88_9GAMM</name>
<reference evidence="2" key="1">
    <citation type="submission" date="2020-01" db="EMBL/GenBank/DDBJ databases">
        <title>Caldichromatium gen. nov., sp. nov., a thermophilic purple sulfur bacterium member of the family Chromatiaceae isolated from Nakabusa hot spring, Japan.</title>
        <authorList>
            <person name="Saini M.K."/>
            <person name="Hanada S."/>
            <person name="Tank M."/>
        </authorList>
    </citation>
    <scope>NUCLEOTIDE SEQUENCE [LARGE SCALE GENOMIC DNA]</scope>
    <source>
        <strain evidence="2">No.7</strain>
    </source>
</reference>
<dbReference type="KEGG" id="cjap:GWK36_08000"/>
<dbReference type="EMBL" id="CP048029">
    <property type="protein sequence ID" value="QIK37934.1"/>
    <property type="molecule type" value="Genomic_DNA"/>
</dbReference>
<gene>
    <name evidence="1" type="ORF">GWK36_08000</name>
</gene>
<proteinExistence type="predicted"/>
<dbReference type="Proteomes" id="UP000502699">
    <property type="component" value="Chromosome"/>
</dbReference>